<dbReference type="GO" id="GO:0033588">
    <property type="term" value="C:elongator holoenzyme complex"/>
    <property type="evidence" value="ECO:0007669"/>
    <property type="project" value="InterPro"/>
</dbReference>
<organism evidence="3 4">
    <name type="scientific">Eragrostis curvula</name>
    <name type="common">weeping love grass</name>
    <dbReference type="NCBI Taxonomy" id="38414"/>
    <lineage>
        <taxon>Eukaryota</taxon>
        <taxon>Viridiplantae</taxon>
        <taxon>Streptophyta</taxon>
        <taxon>Embryophyta</taxon>
        <taxon>Tracheophyta</taxon>
        <taxon>Spermatophyta</taxon>
        <taxon>Magnoliopsida</taxon>
        <taxon>Liliopsida</taxon>
        <taxon>Poales</taxon>
        <taxon>Poaceae</taxon>
        <taxon>PACMAD clade</taxon>
        <taxon>Chloridoideae</taxon>
        <taxon>Eragrostideae</taxon>
        <taxon>Eragrostidinae</taxon>
        <taxon>Eragrostis</taxon>
    </lineage>
</organism>
<dbReference type="Pfam" id="PF23925">
    <property type="entry name" value="A-sol_ELP1"/>
    <property type="match status" value="1"/>
</dbReference>
<dbReference type="Pfam" id="PF23878">
    <property type="entry name" value="TPR_ELP1"/>
    <property type="match status" value="1"/>
</dbReference>
<protein>
    <recommendedName>
        <fullName evidence="5">Coatomer WD associated region domain-containing protein</fullName>
    </recommendedName>
</protein>
<proteinExistence type="predicted"/>
<dbReference type="EMBL" id="RWGY01000004">
    <property type="protein sequence ID" value="TVU46741.1"/>
    <property type="molecule type" value="Genomic_DNA"/>
</dbReference>
<dbReference type="OrthoDB" id="40048at2759"/>
<evidence type="ECO:0000313" key="3">
    <source>
        <dbReference type="EMBL" id="TVU46741.1"/>
    </source>
</evidence>
<dbReference type="Gramene" id="TVU46741">
    <property type="protein sequence ID" value="TVU46741"/>
    <property type="gene ID" value="EJB05_06298"/>
</dbReference>
<dbReference type="PANTHER" id="PTHR12747:SF0">
    <property type="entry name" value="ELONGATOR COMPLEX PROTEIN 1"/>
    <property type="match status" value="1"/>
</dbReference>
<evidence type="ECO:0008006" key="5">
    <source>
        <dbReference type="Google" id="ProtNLM"/>
    </source>
</evidence>
<dbReference type="InterPro" id="IPR056167">
    <property type="entry name" value="A-sol_ELP1"/>
</dbReference>
<evidence type="ECO:0000259" key="1">
    <source>
        <dbReference type="Pfam" id="PF23878"/>
    </source>
</evidence>
<sequence>MMPDESSTHLRKKSLKHLLWLTDPEAVYNAALGLYDLNLAAIVALNSQKYPKEFLPFLKSLECLPPAIMRHTIDLRRGRYASALKNIVSAGDEYHEDCMKLLNCNPQLFPLSLQLFRPCLKPLKIIALTEPDKRRQIFEAWGDHLSEEKCFRDAALTYQCCSSYQKSLKAYRACGDWRAVFTVAGLLKLKKEEIVQLAHELCDEFQEIGKAGDAARIALEYCSNVDRGLNYYIMAREWEEALRVAYVHSRLDLVENVKRRSFGMCHVADF</sequence>
<feature type="domain" description="ELP1 TPR" evidence="1">
    <location>
        <begin position="70"/>
        <end position="243"/>
    </location>
</feature>
<gene>
    <name evidence="3" type="ORF">EJB05_06298</name>
</gene>
<dbReference type="InterPro" id="IPR006849">
    <property type="entry name" value="Elp1"/>
</dbReference>
<evidence type="ECO:0000259" key="2">
    <source>
        <dbReference type="Pfam" id="PF23925"/>
    </source>
</evidence>
<dbReference type="Proteomes" id="UP000324897">
    <property type="component" value="Chromosome 5"/>
</dbReference>
<name>A0A5J9WFC2_9POAL</name>
<dbReference type="GO" id="GO:0000049">
    <property type="term" value="F:tRNA binding"/>
    <property type="evidence" value="ECO:0007669"/>
    <property type="project" value="TreeGrafter"/>
</dbReference>
<feature type="non-terminal residue" evidence="3">
    <location>
        <position position="1"/>
    </location>
</feature>
<dbReference type="UniPathway" id="UPA00988"/>
<dbReference type="GO" id="GO:0002926">
    <property type="term" value="P:tRNA wobble base 5-methoxycarbonylmethyl-2-thiouridinylation"/>
    <property type="evidence" value="ECO:0007669"/>
    <property type="project" value="TreeGrafter"/>
</dbReference>
<dbReference type="InterPro" id="IPR056166">
    <property type="entry name" value="TPR_ELP1"/>
</dbReference>
<dbReference type="AlphaFoldDB" id="A0A5J9WFC2"/>
<feature type="domain" description="ELP1 alpha-solenoid" evidence="2">
    <location>
        <begin position="8"/>
        <end position="61"/>
    </location>
</feature>
<dbReference type="GO" id="GO:0005829">
    <property type="term" value="C:cytosol"/>
    <property type="evidence" value="ECO:0007669"/>
    <property type="project" value="TreeGrafter"/>
</dbReference>
<reference evidence="3 4" key="1">
    <citation type="journal article" date="2019" name="Sci. Rep.">
        <title>A high-quality genome of Eragrostis curvula grass provides insights into Poaceae evolution and supports new strategies to enhance forage quality.</title>
        <authorList>
            <person name="Carballo J."/>
            <person name="Santos B.A.C.M."/>
            <person name="Zappacosta D."/>
            <person name="Garbus I."/>
            <person name="Selva J.P."/>
            <person name="Gallo C.A."/>
            <person name="Diaz A."/>
            <person name="Albertini E."/>
            <person name="Caccamo M."/>
            <person name="Echenique V."/>
        </authorList>
    </citation>
    <scope>NUCLEOTIDE SEQUENCE [LARGE SCALE GENOMIC DNA]</scope>
    <source>
        <strain evidence="4">cv. Victoria</strain>
        <tissue evidence="3">Leaf</tissue>
    </source>
</reference>
<evidence type="ECO:0000313" key="4">
    <source>
        <dbReference type="Proteomes" id="UP000324897"/>
    </source>
</evidence>
<comment type="caution">
    <text evidence="3">The sequence shown here is derived from an EMBL/GenBank/DDBJ whole genome shotgun (WGS) entry which is preliminary data.</text>
</comment>
<keyword evidence="4" id="KW-1185">Reference proteome</keyword>
<dbReference type="PANTHER" id="PTHR12747">
    <property type="entry name" value="ELONGATOR COMPLEX PROTEIN 1"/>
    <property type="match status" value="1"/>
</dbReference>
<accession>A0A5J9WFC2</accession>